<comment type="similarity">
    <text evidence="1 6">Belongs to the methyltransferase superfamily. PrmA family.</text>
</comment>
<dbReference type="EMBL" id="JACHOO010000016">
    <property type="protein sequence ID" value="MBB5755258.1"/>
    <property type="molecule type" value="Genomic_DNA"/>
</dbReference>
<protein>
    <recommendedName>
        <fullName evidence="6">Ribosomal protein L11 methyltransferase</fullName>
        <shortName evidence="6">L11 Mtase</shortName>
        <ecNumber evidence="6">2.1.1.-</ecNumber>
    </recommendedName>
</protein>
<reference evidence="7 8" key="1">
    <citation type="submission" date="2020-08" db="EMBL/GenBank/DDBJ databases">
        <title>Genomic Encyclopedia of Type Strains, Phase IV (KMG-IV): sequencing the most valuable type-strain genomes for metagenomic binning, comparative biology and taxonomic classification.</title>
        <authorList>
            <person name="Goeker M."/>
        </authorList>
    </citation>
    <scope>NUCLEOTIDE SEQUENCE [LARGE SCALE GENOMIC DNA]</scope>
    <source>
        <strain evidence="7 8">DSM 16268</strain>
    </source>
</reference>
<keyword evidence="5 6" id="KW-0949">S-adenosyl-L-methionine</keyword>
<keyword evidence="7" id="KW-0689">Ribosomal protein</keyword>
<feature type="binding site" evidence="6">
    <location>
        <position position="156"/>
    </location>
    <ligand>
        <name>S-adenosyl-L-methionine</name>
        <dbReference type="ChEBI" id="CHEBI:59789"/>
    </ligand>
</feature>
<dbReference type="PIRSF" id="PIRSF000401">
    <property type="entry name" value="RPL11_MTase"/>
    <property type="match status" value="1"/>
</dbReference>
<dbReference type="GO" id="GO:0032259">
    <property type="term" value="P:methylation"/>
    <property type="evidence" value="ECO:0007669"/>
    <property type="project" value="UniProtKB-KW"/>
</dbReference>
<dbReference type="HAMAP" id="MF_00735">
    <property type="entry name" value="Methyltr_PrmA"/>
    <property type="match status" value="1"/>
</dbReference>
<evidence type="ECO:0000313" key="7">
    <source>
        <dbReference type="EMBL" id="MBB5755258.1"/>
    </source>
</evidence>
<dbReference type="RefSeq" id="WP_183858689.1">
    <property type="nucleotide sequence ID" value="NZ_JACHOO010000016.1"/>
</dbReference>
<name>A0A7W9L462_9HYPH</name>
<dbReference type="Pfam" id="PF06325">
    <property type="entry name" value="PrmA"/>
    <property type="match status" value="1"/>
</dbReference>
<keyword evidence="7" id="KW-0687">Ribonucleoprotein</keyword>
<comment type="caution">
    <text evidence="7">The sequence shown here is derived from an EMBL/GenBank/DDBJ whole genome shotgun (WGS) entry which is preliminary data.</text>
</comment>
<keyword evidence="3 6" id="KW-0489">Methyltransferase</keyword>
<dbReference type="Gene3D" id="3.40.50.150">
    <property type="entry name" value="Vaccinia Virus protein VP39"/>
    <property type="match status" value="1"/>
</dbReference>
<dbReference type="NCBIfam" id="NF001784">
    <property type="entry name" value="PRK00517.2-1"/>
    <property type="match status" value="1"/>
</dbReference>
<evidence type="ECO:0000256" key="1">
    <source>
        <dbReference type="ARBA" id="ARBA00009741"/>
    </source>
</evidence>
<evidence type="ECO:0000256" key="3">
    <source>
        <dbReference type="ARBA" id="ARBA00022603"/>
    </source>
</evidence>
<evidence type="ECO:0000256" key="4">
    <source>
        <dbReference type="ARBA" id="ARBA00022679"/>
    </source>
</evidence>
<feature type="binding site" evidence="6">
    <location>
        <position position="133"/>
    </location>
    <ligand>
        <name>S-adenosyl-L-methionine</name>
        <dbReference type="ChEBI" id="CHEBI:59789"/>
    </ligand>
</feature>
<comment type="catalytic activity">
    <reaction evidence="6">
        <text>L-lysyl-[protein] + 3 S-adenosyl-L-methionine = N(6),N(6),N(6)-trimethyl-L-lysyl-[protein] + 3 S-adenosyl-L-homocysteine + 3 H(+)</text>
        <dbReference type="Rhea" id="RHEA:54192"/>
        <dbReference type="Rhea" id="RHEA-COMP:9752"/>
        <dbReference type="Rhea" id="RHEA-COMP:13826"/>
        <dbReference type="ChEBI" id="CHEBI:15378"/>
        <dbReference type="ChEBI" id="CHEBI:29969"/>
        <dbReference type="ChEBI" id="CHEBI:57856"/>
        <dbReference type="ChEBI" id="CHEBI:59789"/>
        <dbReference type="ChEBI" id="CHEBI:61961"/>
    </reaction>
</comment>
<evidence type="ECO:0000313" key="8">
    <source>
        <dbReference type="Proteomes" id="UP000523821"/>
    </source>
</evidence>
<feature type="binding site" evidence="6">
    <location>
        <position position="225"/>
    </location>
    <ligand>
        <name>S-adenosyl-L-methionine</name>
        <dbReference type="ChEBI" id="CHEBI:59789"/>
    </ligand>
</feature>
<comment type="subcellular location">
    <subcellularLocation>
        <location evidence="6">Cytoplasm</location>
    </subcellularLocation>
</comment>
<comment type="function">
    <text evidence="6">Methylates ribosomal protein L11.</text>
</comment>
<feature type="binding site" evidence="6">
    <location>
        <position position="178"/>
    </location>
    <ligand>
        <name>S-adenosyl-L-methionine</name>
        <dbReference type="ChEBI" id="CHEBI:59789"/>
    </ligand>
</feature>
<dbReference type="PANTHER" id="PTHR43648">
    <property type="entry name" value="ELECTRON TRANSFER FLAVOPROTEIN BETA SUBUNIT LYSINE METHYLTRANSFERASE"/>
    <property type="match status" value="1"/>
</dbReference>
<dbReference type="GO" id="GO:0008276">
    <property type="term" value="F:protein methyltransferase activity"/>
    <property type="evidence" value="ECO:0007669"/>
    <property type="project" value="UniProtKB-UniRule"/>
</dbReference>
<accession>A0A7W9L462</accession>
<keyword evidence="4 6" id="KW-0808">Transferase</keyword>
<dbReference type="GO" id="GO:0005737">
    <property type="term" value="C:cytoplasm"/>
    <property type="evidence" value="ECO:0007669"/>
    <property type="project" value="UniProtKB-SubCell"/>
</dbReference>
<evidence type="ECO:0000256" key="2">
    <source>
        <dbReference type="ARBA" id="ARBA00022490"/>
    </source>
</evidence>
<dbReference type="InterPro" id="IPR004498">
    <property type="entry name" value="Ribosomal_PrmA_MeTrfase"/>
</dbReference>
<dbReference type="PANTHER" id="PTHR43648:SF1">
    <property type="entry name" value="ELECTRON TRANSFER FLAVOPROTEIN BETA SUBUNIT LYSINE METHYLTRANSFERASE"/>
    <property type="match status" value="1"/>
</dbReference>
<dbReference type="Proteomes" id="UP000523821">
    <property type="component" value="Unassembled WGS sequence"/>
</dbReference>
<evidence type="ECO:0000256" key="5">
    <source>
        <dbReference type="ARBA" id="ARBA00022691"/>
    </source>
</evidence>
<dbReference type="InterPro" id="IPR029063">
    <property type="entry name" value="SAM-dependent_MTases_sf"/>
</dbReference>
<dbReference type="EC" id="2.1.1.-" evidence="6"/>
<gene>
    <name evidence="6" type="primary">prmA</name>
    <name evidence="7" type="ORF">GGQ63_004360</name>
</gene>
<organism evidence="7 8">
    <name type="scientific">Prosthecomicrobium pneumaticum</name>
    <dbReference type="NCBI Taxonomy" id="81895"/>
    <lineage>
        <taxon>Bacteria</taxon>
        <taxon>Pseudomonadati</taxon>
        <taxon>Pseudomonadota</taxon>
        <taxon>Alphaproteobacteria</taxon>
        <taxon>Hyphomicrobiales</taxon>
        <taxon>Kaistiaceae</taxon>
        <taxon>Prosthecomicrobium</taxon>
    </lineage>
</organism>
<keyword evidence="8" id="KW-1185">Reference proteome</keyword>
<evidence type="ECO:0000256" key="6">
    <source>
        <dbReference type="HAMAP-Rule" id="MF_00735"/>
    </source>
</evidence>
<keyword evidence="2 6" id="KW-0963">Cytoplasm</keyword>
<sequence>MTRLATLPVPTEKIANRLAEAISDSDELGWPTVATTEQKDGSWTVEIYHEDALDEAALGALTEAVLGPDAPAFIFTELPDENWVAKSLEGLKPVRAGRFLVHGSHDRDKAGIADIAIEIEAGLAFGTGHHGTTAGCLLAIDALGKARRYARILDLGTGTGVLAIAMAKAWKRKVLATDIDPVAVAVAHENARLNGVGPLVETAVAAGFGHPVFTARAPFDLVVANILAGPLVALSAPLARRLAPRATVVLSGLLTEQGPRVVAAYRRQGLRLARADARDGWLTLVLEKGR</sequence>
<dbReference type="InterPro" id="IPR050078">
    <property type="entry name" value="Ribosomal_L11_MeTrfase_PrmA"/>
</dbReference>
<dbReference type="CDD" id="cd02440">
    <property type="entry name" value="AdoMet_MTases"/>
    <property type="match status" value="1"/>
</dbReference>
<dbReference type="GO" id="GO:0005840">
    <property type="term" value="C:ribosome"/>
    <property type="evidence" value="ECO:0007669"/>
    <property type="project" value="UniProtKB-KW"/>
</dbReference>
<proteinExistence type="inferred from homology"/>
<dbReference type="SUPFAM" id="SSF53335">
    <property type="entry name" value="S-adenosyl-L-methionine-dependent methyltransferases"/>
    <property type="match status" value="1"/>
</dbReference>
<dbReference type="AlphaFoldDB" id="A0A7W9L462"/>